<evidence type="ECO:0000256" key="1">
    <source>
        <dbReference type="SAM" id="MobiDB-lite"/>
    </source>
</evidence>
<evidence type="ECO:0000256" key="2">
    <source>
        <dbReference type="SAM" id="Phobius"/>
    </source>
</evidence>
<dbReference type="EMBL" id="ML145129">
    <property type="protein sequence ID" value="TBU58089.1"/>
    <property type="molecule type" value="Genomic_DNA"/>
</dbReference>
<keyword evidence="2" id="KW-0472">Membrane</keyword>
<name>A0A4Q9PUF4_9APHY</name>
<sequence>MPNNANAETIVVAMAQIWIVQPLPSLSSIVLRRRGKAKSPMPDPEKMIPPASPRRSENHLGSGFTTGIYGIPPATPIPTPFNRISYHTFVAQSDRNREPI</sequence>
<keyword evidence="2" id="KW-0812">Transmembrane</keyword>
<gene>
    <name evidence="3" type="ORF">BD310DRAFT_927961</name>
</gene>
<feature type="region of interest" description="Disordered" evidence="1">
    <location>
        <begin position="33"/>
        <end position="65"/>
    </location>
</feature>
<evidence type="ECO:0000313" key="4">
    <source>
        <dbReference type="Proteomes" id="UP000292082"/>
    </source>
</evidence>
<evidence type="ECO:0000313" key="3">
    <source>
        <dbReference type="EMBL" id="TBU58089.1"/>
    </source>
</evidence>
<organism evidence="3 4">
    <name type="scientific">Dichomitus squalens</name>
    <dbReference type="NCBI Taxonomy" id="114155"/>
    <lineage>
        <taxon>Eukaryota</taxon>
        <taxon>Fungi</taxon>
        <taxon>Dikarya</taxon>
        <taxon>Basidiomycota</taxon>
        <taxon>Agaricomycotina</taxon>
        <taxon>Agaricomycetes</taxon>
        <taxon>Polyporales</taxon>
        <taxon>Polyporaceae</taxon>
        <taxon>Dichomitus</taxon>
    </lineage>
</organism>
<feature type="transmembrane region" description="Helical" evidence="2">
    <location>
        <begin position="12"/>
        <end position="31"/>
    </location>
</feature>
<dbReference type="Proteomes" id="UP000292082">
    <property type="component" value="Unassembled WGS sequence"/>
</dbReference>
<keyword evidence="4" id="KW-1185">Reference proteome</keyword>
<accession>A0A4Q9PUF4</accession>
<protein>
    <submittedName>
        <fullName evidence="3">Uncharacterized protein</fullName>
    </submittedName>
</protein>
<reference evidence="3 4" key="1">
    <citation type="submission" date="2019-01" db="EMBL/GenBank/DDBJ databases">
        <title>Draft genome sequences of three monokaryotic isolates of the white-rot basidiomycete fungus Dichomitus squalens.</title>
        <authorList>
            <consortium name="DOE Joint Genome Institute"/>
            <person name="Lopez S.C."/>
            <person name="Andreopoulos B."/>
            <person name="Pangilinan J."/>
            <person name="Lipzen A."/>
            <person name="Riley R."/>
            <person name="Ahrendt S."/>
            <person name="Ng V."/>
            <person name="Barry K."/>
            <person name="Daum C."/>
            <person name="Grigoriev I.V."/>
            <person name="Hilden K.S."/>
            <person name="Makela M.R."/>
            <person name="de Vries R.P."/>
        </authorList>
    </citation>
    <scope>NUCLEOTIDE SEQUENCE [LARGE SCALE GENOMIC DNA]</scope>
    <source>
        <strain evidence="3 4">CBS 464.89</strain>
    </source>
</reference>
<proteinExistence type="predicted"/>
<keyword evidence="2" id="KW-1133">Transmembrane helix</keyword>
<dbReference type="AlphaFoldDB" id="A0A4Q9PUF4"/>